<dbReference type="Pfam" id="PF23455">
    <property type="entry name" value="DUF7129"/>
    <property type="match status" value="1"/>
</dbReference>
<dbReference type="AlphaFoldDB" id="A0ABD5ZKA4"/>
<dbReference type="SUPFAM" id="SSF57802">
    <property type="entry name" value="Rubredoxin-like"/>
    <property type="match status" value="1"/>
</dbReference>
<evidence type="ECO:0000259" key="1">
    <source>
        <dbReference type="Pfam" id="PF23455"/>
    </source>
</evidence>
<dbReference type="GeneID" id="79265606"/>
<comment type="caution">
    <text evidence="2">The sequence shown here is derived from an EMBL/GenBank/DDBJ whole genome shotgun (WGS) entry which is preliminary data.</text>
</comment>
<feature type="domain" description="DUF7129" evidence="1">
    <location>
        <begin position="10"/>
        <end position="46"/>
    </location>
</feature>
<accession>A0ABD5ZKA4</accession>
<evidence type="ECO:0000313" key="2">
    <source>
        <dbReference type="EMBL" id="MFC7233944.1"/>
    </source>
</evidence>
<dbReference type="NCBIfam" id="NF033497">
    <property type="entry name" value="rubre_like_arch"/>
    <property type="match status" value="1"/>
</dbReference>
<evidence type="ECO:0000313" key="3">
    <source>
        <dbReference type="Proteomes" id="UP001596398"/>
    </source>
</evidence>
<name>A0ABD5ZKA4_9EURY</name>
<proteinExistence type="predicted"/>
<dbReference type="EMBL" id="JBHTAP010000001">
    <property type="protein sequence ID" value="MFC7233944.1"/>
    <property type="molecule type" value="Genomic_DNA"/>
</dbReference>
<sequence>MQHNPADLDVSTYECYECGTRVESEAHQGTCPDCAGSVRNITVVRE</sequence>
<dbReference type="RefSeq" id="WP_276234935.1">
    <property type="nucleotide sequence ID" value="NZ_CP119802.1"/>
</dbReference>
<dbReference type="Proteomes" id="UP001596398">
    <property type="component" value="Unassembled WGS sequence"/>
</dbReference>
<dbReference type="InterPro" id="IPR055553">
    <property type="entry name" value="DUF7129"/>
</dbReference>
<reference evidence="2 3" key="1">
    <citation type="journal article" date="2019" name="Int. J. Syst. Evol. Microbiol.">
        <title>The Global Catalogue of Microorganisms (GCM) 10K type strain sequencing project: providing services to taxonomists for standard genome sequencing and annotation.</title>
        <authorList>
            <consortium name="The Broad Institute Genomics Platform"/>
            <consortium name="The Broad Institute Genome Sequencing Center for Infectious Disease"/>
            <person name="Wu L."/>
            <person name="Ma J."/>
        </authorList>
    </citation>
    <scope>NUCLEOTIDE SEQUENCE [LARGE SCALE GENOMIC DNA]</scope>
    <source>
        <strain evidence="2 3">DT85</strain>
    </source>
</reference>
<protein>
    <submittedName>
        <fullName evidence="2">Rubrerythrin-like domain-containing protein</fullName>
    </submittedName>
</protein>
<gene>
    <name evidence="2" type="ORF">ACFQJ4_01305</name>
</gene>
<organism evidence="2 3">
    <name type="scientific">Halosegnis marinus</name>
    <dbReference type="NCBI Taxonomy" id="3034023"/>
    <lineage>
        <taxon>Archaea</taxon>
        <taxon>Methanobacteriati</taxon>
        <taxon>Methanobacteriota</taxon>
        <taxon>Stenosarchaea group</taxon>
        <taxon>Halobacteria</taxon>
        <taxon>Halobacteriales</taxon>
        <taxon>Natronomonadaceae</taxon>
        <taxon>Halosegnis</taxon>
    </lineage>
</organism>
<keyword evidence="3" id="KW-1185">Reference proteome</keyword>